<gene>
    <name evidence="2" type="ORF">A4U43_C01F1530</name>
</gene>
<proteinExistence type="predicted"/>
<dbReference type="Proteomes" id="UP000243459">
    <property type="component" value="Chromosome 1"/>
</dbReference>
<name>A0A5P1FPQ7_ASPOF</name>
<evidence type="ECO:0000256" key="1">
    <source>
        <dbReference type="SAM" id="MobiDB-lite"/>
    </source>
</evidence>
<keyword evidence="3" id="KW-1185">Reference proteome</keyword>
<accession>A0A5P1FPQ7</accession>
<reference evidence="3" key="1">
    <citation type="journal article" date="2017" name="Nat. Commun.">
        <title>The asparagus genome sheds light on the origin and evolution of a young Y chromosome.</title>
        <authorList>
            <person name="Harkess A."/>
            <person name="Zhou J."/>
            <person name="Xu C."/>
            <person name="Bowers J.E."/>
            <person name="Van der Hulst R."/>
            <person name="Ayyampalayam S."/>
            <person name="Mercati F."/>
            <person name="Riccardi P."/>
            <person name="McKain M.R."/>
            <person name="Kakrana A."/>
            <person name="Tang H."/>
            <person name="Ray J."/>
            <person name="Groenendijk J."/>
            <person name="Arikit S."/>
            <person name="Mathioni S.M."/>
            <person name="Nakano M."/>
            <person name="Shan H."/>
            <person name="Telgmann-Rauber A."/>
            <person name="Kanno A."/>
            <person name="Yue Z."/>
            <person name="Chen H."/>
            <person name="Li W."/>
            <person name="Chen Y."/>
            <person name="Xu X."/>
            <person name="Zhang Y."/>
            <person name="Luo S."/>
            <person name="Chen H."/>
            <person name="Gao J."/>
            <person name="Mao Z."/>
            <person name="Pires J.C."/>
            <person name="Luo M."/>
            <person name="Kudrna D."/>
            <person name="Wing R.A."/>
            <person name="Meyers B.C."/>
            <person name="Yi K."/>
            <person name="Kong H."/>
            <person name="Lavrijsen P."/>
            <person name="Sunseri F."/>
            <person name="Falavigna A."/>
            <person name="Ye Y."/>
            <person name="Leebens-Mack J.H."/>
            <person name="Chen G."/>
        </authorList>
    </citation>
    <scope>NUCLEOTIDE SEQUENCE [LARGE SCALE GENOMIC DNA]</scope>
    <source>
        <strain evidence="3">cv. DH0086</strain>
    </source>
</reference>
<dbReference type="AlphaFoldDB" id="A0A5P1FPQ7"/>
<dbReference type="Gramene" id="ONK78969">
    <property type="protein sequence ID" value="ONK78969"/>
    <property type="gene ID" value="A4U43_C01F1530"/>
</dbReference>
<evidence type="ECO:0000313" key="3">
    <source>
        <dbReference type="Proteomes" id="UP000243459"/>
    </source>
</evidence>
<feature type="region of interest" description="Disordered" evidence="1">
    <location>
        <begin position="74"/>
        <end position="96"/>
    </location>
</feature>
<organism evidence="2 3">
    <name type="scientific">Asparagus officinalis</name>
    <name type="common">Garden asparagus</name>
    <dbReference type="NCBI Taxonomy" id="4686"/>
    <lineage>
        <taxon>Eukaryota</taxon>
        <taxon>Viridiplantae</taxon>
        <taxon>Streptophyta</taxon>
        <taxon>Embryophyta</taxon>
        <taxon>Tracheophyta</taxon>
        <taxon>Spermatophyta</taxon>
        <taxon>Magnoliopsida</taxon>
        <taxon>Liliopsida</taxon>
        <taxon>Asparagales</taxon>
        <taxon>Asparagaceae</taxon>
        <taxon>Asparagoideae</taxon>
        <taxon>Asparagus</taxon>
    </lineage>
</organism>
<dbReference type="EMBL" id="CM007381">
    <property type="protein sequence ID" value="ONK78969.1"/>
    <property type="molecule type" value="Genomic_DNA"/>
</dbReference>
<protein>
    <submittedName>
        <fullName evidence="2">Uncharacterized protein</fullName>
    </submittedName>
</protein>
<evidence type="ECO:0000313" key="2">
    <source>
        <dbReference type="EMBL" id="ONK78969.1"/>
    </source>
</evidence>
<sequence length="159" mass="18151">MTLLLPVSTVESPNTITAGTLEEEEEDVKDARRRRRRIWCILLLTLVKLHAREMEEVELFVGLNRPLEVFVAEKKDGKGAEEQEEEGGGDEGRRRRGGGWLRLLRRLMMGDHALHEDEKHRETGEQRGTRGAPLRRFFRVGFRDYLILAEGVINSSSGG</sequence>